<dbReference type="SUPFAM" id="SSF48371">
    <property type="entry name" value="ARM repeat"/>
    <property type="match status" value="2"/>
</dbReference>
<evidence type="ECO:0000256" key="7">
    <source>
        <dbReference type="SAM" id="MobiDB-lite"/>
    </source>
</evidence>
<dbReference type="InterPro" id="IPR028426">
    <property type="entry name" value="Huntingtin_fam"/>
</dbReference>
<feature type="compositionally biased region" description="Low complexity" evidence="7">
    <location>
        <begin position="508"/>
        <end position="521"/>
    </location>
</feature>
<dbReference type="GO" id="GO:0016339">
    <property type="term" value="P:calcium-dependent cell-cell adhesion via plasma membrane cell adhesion molecules"/>
    <property type="evidence" value="ECO:0007669"/>
    <property type="project" value="EnsemblProtists"/>
</dbReference>
<accession>F4Q6B1</accession>
<sequence>MDLLRALDVLSTSSNYDDSNNNNFSPTQAAASSREKIEACRTIAEQICSPSIRNTTDFPRFLSVAISLLLRVHGDKDLNVYSVAEESLNRTIKVLIYTQQNSERIIFELFRVIKGQSKTTQTGGTTSSLLINTQTKKQNDASSVLSSPAPSATSTFTPTPSSSSSSSSSPSTSSTSLSSSSNVLSTASVILSKPFPLKSQRIALVKFGEVCHFIRPNKCRKYITSLAAPINHLLRLTNDESLQDTIAGTMEPISRILMPHLKEGEVKEFIEYFIPNLYHSSAAVRRSASFSIISIVRHYPKSLYLGLIDILSVYQSPTATGENNRLLGILFTYLQMVKLAEEWTGQDVNLFTSRVQYFLQFIGKHSLRMAMSNDPTNYDHNVVGAGLELLQQMLSSFGKYDYCWPLDLLQPILSQLHLLASFKKVEKSDQSSESSTPSSSFTPLRVGMKAVVISSLAQIVKYFPKLFFDEFYKDQQPIPTSHQNLTVSDISFKLFNISDQSIPTNDKSSSSPTTLGSSTSTLVLDSTPKEEFLQYLNDSDPLLRGSTALLIGCLVRGFLKIDHINSNGDGSSKKILLQDFISIPYLMAYLLRSLLDQSSITAKLACTGIGECLSPISKSSRCSEWALVALRHLLCVSSSTYWLVKLEILDTLSHIDYVIIEYLEQNIQHKSHILSIANQQQQSPINNSGGGGGNGDSGGAVSIPIQTKVLGFLIEQLGDNDYRVRNSAGNSLVNIIPNLVFTAPLERHSMKALASNIRKSFDVLNNDHFVTNKNKIQSNLSHVIGLIINQLSNPHPEDMIRGCYHALKLIASIYSFPVGTTKQCRTLGSTLANPMLMFVGDILPLALDRVGIITWMATDFDLHIDIIDTIGFLARGAESVLGSYCHNVLRHLCRIVNIMSNILQFRPTPPLKETKPNTLSNSGIVNSPSLIKTSSTHPGAFTHSIHYIKIYAKLLQVRTNSMTVLSVGPTSSNNNSNSNNNQPNSASSDDSDKFSQLRQSCLDSLSVIIKCSGKSIVPFAEEITGYLFSHFEQEPLATCRCITELFLVSFKPTPLISMSNSTINPNRLSRDLTNIGKLYEPRSVDVDAASTTGNQHDELFSNNKSIFASFLLMGNNNFNNILKQHYEPVQLPGLAHSLNYTYSNQEVNRILLAEDKKSLYRHFEPLFASFMLEYRTTHQVELKKEILSMFSKFSRFGLDLSMIDKDQQLLPFILDEIKETNCLLSQSSQLLPYMFDLFGNLVVNRKLFNDIINIDDLKKILPIQINNQQQNNNNHNISSSSNIIIILKSIQSFIKYLFDVNDKYGDQEFRDQILKFIMEHLYLEEAVDLCITLLQTIKSNNNIHLKYSQTIANRVFNCLALSETPYFIVESIESIKRLYSLVDHLHPNSVTATRWCDALLSASPSFVQSPQSHLKNDPLQRRRVLGINEELLEYNELRWLPPLLILLRTGVKIPEETRISTARQSLYLSHHDNKQVPSPSANIISLVLFKLIRNAVNIYSQKKPNHKLPSLLINHLLYFAGLFFNKNLIPTISQQNNSNNNSSTSPILGSQTNSLLSFIGRSNSNNNLLSTSLFLSSIRSCIEWNYFEEIGKNLITCSEPSTALHGVRFLMLLAPSKMVDAWFDYSYSSNWTKCDCEHFLTHHVIFLMYCQFAIVHKLPIHLSNSSFMDKIVLLINEGTTRKLIDTVRNVGNNMDLLTKHLKMIFSNTNPNSLDLRKKQKLLRLLSYLPANRESIELLITNFLQTDDISLQIAAERILNLHLNTLIDTYGATDSKVIIENLYEIFMSNFYKSTTNLSTQSLFIKLIKNLSLGIVEKQGGQIIKNQQELDNLELLNLIIKNKEIKDNNKDNKDNKDKKDNNNSLESINYEKFIDIIKRQYYKDSHHAFNQLSILSQIDRNAMKQLLLSSHLDITLLPTFITSPLSADYQQELLDHTIKRIDKLLSSQLSDLVNDPLKSGPPLLTDSLWEELNELLRTVATYINRFGSLVGVDDQKLLRLAIWSFVEGFRRWRAQVINPYDFKIILELTRSIILSSQASILTITDDFSWCSLLLCLYKFYCLVIRPHFGFIQGQRELEENYSQDPTQISLTQSNEMVKFLVSLLNSSHLCKPTSGSHIGQFIFDSFMRTLIPLAEKAVDFIYPTVEIEMENEKEIETERETERETEHLSSYSQYDEFGGGIIPNCPLFSNNQFSPEYNLRAFVRYVDYVGLDSSAERFDQIWQILEPIFMAPLGDADVGYDEITEESKCVALHGITNMIIKACFEIKVGNEQINLLETVSFNDQHTKRQFLHTPREKDLPFLGTNSGRKASRLESIIYSSLPQSELPLERMGECLDIPTKTNASHTSSAVPISPYHFNIERGWNSLNRFTSGQLSLADLKQFKSPYHLGINFTPIIEKLLQTFEAFLINSMCPPMLRKEIINTTVLLSDLFNREQILWMYRIFCTMYHNTTLVDDNDDFLLKQHLVLGICKSIAIIYPNDLTSPLSPYATLPPKDSGQDTHANTIFDILSSALEHKNLSLQQSALDSILYLLEGKVNRYIHGPLIQFLFRWIPSRLTMQPLPPVGLILRVLAVMFIIIEQYSREAEENSFTKKAVYICTSLGQMPSTPLPIVYGIFRGFDRLLVSFSLSHSQREYISQFALKSLPLDNPIRSLLGLGLMVTCMYTGDETSGNAMTPSINTNSKNSMMSSPPTTPTTYTPSESPLSFSNNDLFNNGAAGMDDDETLQYSQINNMEKVKMLFDKVKNVSHYTFESFILSEVIPTIIVDIYPSVDQILSFILGEFLKQSKSNPKLMCQIVSNVFKLLVEKEASNRQLIYYWITICLQNFFQIQNQVHCKWALTVLFLCSSPLKSLQLLSIELSSKIQSYDQLFIIAASEFYSSKYLSPDIKKLFIDSFSKLKTEPFVSLLSTLTK</sequence>
<dbReference type="InterPro" id="IPR048411">
    <property type="entry name" value="Htt_N_HEAT_rpt-1"/>
</dbReference>
<dbReference type="GO" id="GO:0055080">
    <property type="term" value="P:monoatomic cation homeostasis"/>
    <property type="evidence" value="ECO:0007669"/>
    <property type="project" value="EnsemblProtists"/>
</dbReference>
<dbReference type="Proteomes" id="UP000007797">
    <property type="component" value="Unassembled WGS sequence"/>
</dbReference>
<evidence type="ECO:0000256" key="4">
    <source>
        <dbReference type="ARBA" id="ARBA00007153"/>
    </source>
</evidence>
<dbReference type="PANTHER" id="PTHR10170">
    <property type="entry name" value="HUNTINGTON DISEASE PROTEIN"/>
    <property type="match status" value="1"/>
</dbReference>
<dbReference type="GO" id="GO:1902463">
    <property type="term" value="P:protein localization to cell leading edge"/>
    <property type="evidence" value="ECO:0007669"/>
    <property type="project" value="EnsemblProtists"/>
</dbReference>
<dbReference type="GO" id="GO:0061952">
    <property type="term" value="P:midbody abscission"/>
    <property type="evidence" value="ECO:0007669"/>
    <property type="project" value="EnsemblProtists"/>
</dbReference>
<keyword evidence="6" id="KW-0539">Nucleus</keyword>
<dbReference type="GO" id="GO:0031149">
    <property type="term" value="P:sorocarp stalk cell differentiation"/>
    <property type="evidence" value="ECO:0007669"/>
    <property type="project" value="EnsemblProtists"/>
</dbReference>
<dbReference type="EMBL" id="GL883023">
    <property type="protein sequence ID" value="EGG16421.1"/>
    <property type="molecule type" value="Genomic_DNA"/>
</dbReference>
<dbReference type="GO" id="GO:0031156">
    <property type="term" value="P:regulation of sorocarp development"/>
    <property type="evidence" value="ECO:0007669"/>
    <property type="project" value="EnsemblProtists"/>
</dbReference>
<dbReference type="OrthoDB" id="15930at2759"/>
<evidence type="ECO:0000313" key="8">
    <source>
        <dbReference type="EMBL" id="EGG16421.1"/>
    </source>
</evidence>
<keyword evidence="9" id="KW-1185">Reference proteome</keyword>
<dbReference type="Pfam" id="PF20927">
    <property type="entry name" value="Htt_C-HEAT"/>
    <property type="match status" value="2"/>
</dbReference>
<comment type="subcellular location">
    <subcellularLocation>
        <location evidence="3">Cytoplasm</location>
    </subcellularLocation>
    <subcellularLocation>
        <location evidence="2">Nucleus</location>
    </subcellularLocation>
</comment>
<dbReference type="GeneID" id="14868566"/>
<dbReference type="InterPro" id="IPR016024">
    <property type="entry name" value="ARM-type_fold"/>
</dbReference>
<dbReference type="InterPro" id="IPR024613">
    <property type="entry name" value="Huntingtin_N_HEAT_rpt-2"/>
</dbReference>
<evidence type="ECO:0000313" key="9">
    <source>
        <dbReference type="Proteomes" id="UP000007797"/>
    </source>
</evidence>
<evidence type="ECO:0000256" key="5">
    <source>
        <dbReference type="ARBA" id="ARBA00022490"/>
    </source>
</evidence>
<feature type="compositionally biased region" description="Low complexity" evidence="7">
    <location>
        <begin position="971"/>
        <end position="988"/>
    </location>
</feature>
<dbReference type="Gene3D" id="1.25.10.10">
    <property type="entry name" value="Leucine-rich Repeat Variant"/>
    <property type="match status" value="1"/>
</dbReference>
<organism evidence="8 9">
    <name type="scientific">Cavenderia fasciculata</name>
    <name type="common">Slime mold</name>
    <name type="synonym">Dictyostelium fasciculatum</name>
    <dbReference type="NCBI Taxonomy" id="261658"/>
    <lineage>
        <taxon>Eukaryota</taxon>
        <taxon>Amoebozoa</taxon>
        <taxon>Evosea</taxon>
        <taxon>Eumycetozoa</taxon>
        <taxon>Dictyostelia</taxon>
        <taxon>Acytosteliales</taxon>
        <taxon>Cavenderiaceae</taxon>
        <taxon>Cavenderia</taxon>
    </lineage>
</organism>
<dbReference type="STRING" id="1054147.F4Q6B1"/>
<dbReference type="GO" id="GO:0051592">
    <property type="term" value="P:response to calcium ion"/>
    <property type="evidence" value="ECO:0007669"/>
    <property type="project" value="EnsemblProtists"/>
</dbReference>
<dbReference type="InterPro" id="IPR011989">
    <property type="entry name" value="ARM-like"/>
</dbReference>
<dbReference type="GO" id="GO:0006971">
    <property type="term" value="P:hypotonic response"/>
    <property type="evidence" value="ECO:0007669"/>
    <property type="project" value="EnsemblProtists"/>
</dbReference>
<dbReference type="GO" id="GO:0017020">
    <property type="term" value="F:myosin phosphatase regulator activity"/>
    <property type="evidence" value="ECO:0007669"/>
    <property type="project" value="EnsemblProtists"/>
</dbReference>
<dbReference type="GO" id="GO:0043327">
    <property type="term" value="P:chemotaxis to cAMP"/>
    <property type="evidence" value="ECO:0007669"/>
    <property type="project" value="EnsemblProtists"/>
</dbReference>
<name>F4Q6B1_CACFS</name>
<feature type="compositionally biased region" description="Polar residues" evidence="7">
    <location>
        <begin position="2671"/>
        <end position="2685"/>
    </location>
</feature>
<evidence type="ECO:0000256" key="1">
    <source>
        <dbReference type="ARBA" id="ARBA00002907"/>
    </source>
</evidence>
<feature type="region of interest" description="Disordered" evidence="7">
    <location>
        <begin position="140"/>
        <end position="179"/>
    </location>
</feature>
<evidence type="ECO:0000256" key="6">
    <source>
        <dbReference type="ARBA" id="ARBA00023242"/>
    </source>
</evidence>
<feature type="region of interest" description="Disordered" evidence="7">
    <location>
        <begin position="502"/>
        <end position="521"/>
    </location>
</feature>
<dbReference type="GO" id="GO:0006412">
    <property type="term" value="P:translation"/>
    <property type="evidence" value="ECO:0007669"/>
    <property type="project" value="EnsemblProtists"/>
</dbReference>
<dbReference type="GO" id="GO:0035864">
    <property type="term" value="P:response to potassium ion"/>
    <property type="evidence" value="ECO:0007669"/>
    <property type="project" value="EnsemblProtists"/>
</dbReference>
<dbReference type="PANTHER" id="PTHR10170:SF10">
    <property type="entry name" value="HUNTINGTIN"/>
    <property type="match status" value="1"/>
</dbReference>
<dbReference type="InterPro" id="IPR048413">
    <property type="entry name" value="Htt_C-HEAT_rpt"/>
</dbReference>
<feature type="compositionally biased region" description="Low complexity" evidence="7">
    <location>
        <begin position="2686"/>
        <end position="2698"/>
    </location>
</feature>
<dbReference type="Pfam" id="PF20926">
    <property type="entry name" value="Htt_N-HEAT_1"/>
    <property type="match status" value="1"/>
</dbReference>
<dbReference type="GO" id="GO:0140582">
    <property type="term" value="P:adenylate cyclase-activating G protein-coupled cAMP receptor signaling pathway"/>
    <property type="evidence" value="ECO:0007669"/>
    <property type="project" value="EnsemblProtists"/>
</dbReference>
<evidence type="ECO:0000256" key="2">
    <source>
        <dbReference type="ARBA" id="ARBA00004123"/>
    </source>
</evidence>
<dbReference type="KEGG" id="dfa:DFA_08956"/>
<dbReference type="GO" id="GO:0005634">
    <property type="term" value="C:nucleus"/>
    <property type="evidence" value="ECO:0007669"/>
    <property type="project" value="UniProtKB-SubCell"/>
</dbReference>
<dbReference type="GO" id="GO:0060176">
    <property type="term" value="P:regulation of aggregation involved in sorocarp development"/>
    <property type="evidence" value="ECO:0007669"/>
    <property type="project" value="EnsemblProtists"/>
</dbReference>
<dbReference type="GO" id="GO:0043520">
    <property type="term" value="P:regulation of myosin II filament assembly"/>
    <property type="evidence" value="ECO:0007669"/>
    <property type="project" value="EnsemblProtists"/>
</dbReference>
<comment type="similarity">
    <text evidence="4">Belongs to the huntingtin family.</text>
</comment>
<dbReference type="Pfam" id="PF12372">
    <property type="entry name" value="Htt_N-HEAT"/>
    <property type="match status" value="2"/>
</dbReference>
<dbReference type="GO" id="GO:0005737">
    <property type="term" value="C:cytoplasm"/>
    <property type="evidence" value="ECO:0007669"/>
    <property type="project" value="UniProtKB-SubCell"/>
</dbReference>
<evidence type="ECO:0000256" key="3">
    <source>
        <dbReference type="ARBA" id="ARBA00004496"/>
    </source>
</evidence>
<gene>
    <name evidence="8" type="primary">hd</name>
    <name evidence="8" type="ORF">DFA_08956</name>
</gene>
<comment type="function">
    <text evidence="1">May play a role in microtubule-mediated transport or vesicle function.</text>
</comment>
<keyword evidence="5" id="KW-0963">Cytoplasm</keyword>
<reference evidence="9" key="1">
    <citation type="journal article" date="2011" name="Genome Res.">
        <title>Phylogeny-wide analysis of social amoeba genomes highlights ancient origins for complex intercellular communication.</title>
        <authorList>
            <person name="Heidel A.J."/>
            <person name="Lawal H.M."/>
            <person name="Felder M."/>
            <person name="Schilde C."/>
            <person name="Helps N.R."/>
            <person name="Tunggal B."/>
            <person name="Rivero F."/>
            <person name="John U."/>
            <person name="Schleicher M."/>
            <person name="Eichinger L."/>
            <person name="Platzer M."/>
            <person name="Noegel A.A."/>
            <person name="Schaap P."/>
            <person name="Gloeckner G."/>
        </authorList>
    </citation>
    <scope>NUCLEOTIDE SEQUENCE [LARGE SCALE GENOMIC DNA]</scope>
    <source>
        <strain evidence="9">SH3</strain>
    </source>
</reference>
<dbReference type="GO" id="GO:0010628">
    <property type="term" value="P:positive regulation of gene expression"/>
    <property type="evidence" value="ECO:0007669"/>
    <property type="project" value="EnsemblProtists"/>
</dbReference>
<proteinExistence type="inferred from homology"/>
<dbReference type="OMA" id="PNKMEEP"/>
<feature type="region of interest" description="Disordered" evidence="7">
    <location>
        <begin position="966"/>
        <end position="992"/>
    </location>
</feature>
<feature type="region of interest" description="Disordered" evidence="7">
    <location>
        <begin position="2671"/>
        <end position="2698"/>
    </location>
</feature>
<protein>
    <submittedName>
        <fullName evidence="8">Huntingtin family protein</fullName>
    </submittedName>
</protein>
<dbReference type="RefSeq" id="XP_004354821.1">
    <property type="nucleotide sequence ID" value="XM_004354769.1"/>
</dbReference>
<feature type="compositionally biased region" description="Low complexity" evidence="7">
    <location>
        <begin position="142"/>
        <end position="179"/>
    </location>
</feature>